<protein>
    <recommendedName>
        <fullName evidence="1">Transcription regulator PadR N-terminal domain-containing protein</fullName>
    </recommendedName>
</protein>
<sequence length="113" mass="12624">MKGTNLGEFQELVLLTIGVLYPEAYGVSIKDEIRKKTGRKVTLSTVHGALNRLEKKGLVSSEFGEATSIRGGKRKRYFTITSSGVKALEETREQREELWNAIPQQALQVKLTT</sequence>
<evidence type="ECO:0000259" key="1">
    <source>
        <dbReference type="Pfam" id="PF03551"/>
    </source>
</evidence>
<accession>A0ABQ3I7P2</accession>
<keyword evidence="3" id="KW-1185">Reference proteome</keyword>
<evidence type="ECO:0000313" key="2">
    <source>
        <dbReference type="EMBL" id="GHE65860.1"/>
    </source>
</evidence>
<dbReference type="InterPro" id="IPR036390">
    <property type="entry name" value="WH_DNA-bd_sf"/>
</dbReference>
<name>A0ABQ3I7P2_9BACT</name>
<dbReference type="RefSeq" id="WP_189630242.1">
    <property type="nucleotide sequence ID" value="NZ_BNAG01000003.1"/>
</dbReference>
<reference evidence="3" key="1">
    <citation type="journal article" date="2019" name="Int. J. Syst. Evol. Microbiol.">
        <title>The Global Catalogue of Microorganisms (GCM) 10K type strain sequencing project: providing services to taxonomists for standard genome sequencing and annotation.</title>
        <authorList>
            <consortium name="The Broad Institute Genomics Platform"/>
            <consortium name="The Broad Institute Genome Sequencing Center for Infectious Disease"/>
            <person name="Wu L."/>
            <person name="Ma J."/>
        </authorList>
    </citation>
    <scope>NUCLEOTIDE SEQUENCE [LARGE SCALE GENOMIC DNA]</scope>
    <source>
        <strain evidence="3">CGMCC 1.15111</strain>
    </source>
</reference>
<comment type="caution">
    <text evidence="2">The sequence shown here is derived from an EMBL/GenBank/DDBJ whole genome shotgun (WGS) entry which is preliminary data.</text>
</comment>
<dbReference type="InterPro" id="IPR036388">
    <property type="entry name" value="WH-like_DNA-bd_sf"/>
</dbReference>
<dbReference type="Pfam" id="PF03551">
    <property type="entry name" value="PadR"/>
    <property type="match status" value="1"/>
</dbReference>
<gene>
    <name evidence="2" type="ORF">GCM10011340_21300</name>
</gene>
<dbReference type="InterPro" id="IPR005149">
    <property type="entry name" value="Tscrpt_reg_PadR_N"/>
</dbReference>
<dbReference type="Proteomes" id="UP000658258">
    <property type="component" value="Unassembled WGS sequence"/>
</dbReference>
<proteinExistence type="predicted"/>
<evidence type="ECO:0000313" key="3">
    <source>
        <dbReference type="Proteomes" id="UP000658258"/>
    </source>
</evidence>
<feature type="domain" description="Transcription regulator PadR N-terminal" evidence="1">
    <location>
        <begin position="23"/>
        <end position="90"/>
    </location>
</feature>
<dbReference type="Gene3D" id="1.10.10.10">
    <property type="entry name" value="Winged helix-like DNA-binding domain superfamily/Winged helix DNA-binding domain"/>
    <property type="match status" value="1"/>
</dbReference>
<dbReference type="EMBL" id="BNAG01000003">
    <property type="protein sequence ID" value="GHE65860.1"/>
    <property type="molecule type" value="Genomic_DNA"/>
</dbReference>
<dbReference type="SUPFAM" id="SSF46785">
    <property type="entry name" value="Winged helix' DNA-binding domain"/>
    <property type="match status" value="1"/>
</dbReference>
<organism evidence="2 3">
    <name type="scientific">Roseivirga thermotolerans</name>
    <dbReference type="NCBI Taxonomy" id="1758176"/>
    <lineage>
        <taxon>Bacteria</taxon>
        <taxon>Pseudomonadati</taxon>
        <taxon>Bacteroidota</taxon>
        <taxon>Cytophagia</taxon>
        <taxon>Cytophagales</taxon>
        <taxon>Roseivirgaceae</taxon>
        <taxon>Roseivirga</taxon>
    </lineage>
</organism>